<evidence type="ECO:0000313" key="4">
    <source>
        <dbReference type="Proteomes" id="UP000215335"/>
    </source>
</evidence>
<proteinExistence type="predicted"/>
<evidence type="ECO:0000256" key="2">
    <source>
        <dbReference type="SAM" id="Phobius"/>
    </source>
</evidence>
<keyword evidence="4" id="KW-1185">Reference proteome</keyword>
<dbReference type="AlphaFoldDB" id="A0A232EFQ7"/>
<feature type="compositionally biased region" description="Basic and acidic residues" evidence="1">
    <location>
        <begin position="399"/>
        <end position="408"/>
    </location>
</feature>
<keyword evidence="2" id="KW-0812">Transmembrane</keyword>
<feature type="region of interest" description="Disordered" evidence="1">
    <location>
        <begin position="388"/>
        <end position="421"/>
    </location>
</feature>
<keyword evidence="2" id="KW-1133">Transmembrane helix</keyword>
<feature type="transmembrane region" description="Helical" evidence="2">
    <location>
        <begin position="99"/>
        <end position="119"/>
    </location>
</feature>
<feature type="region of interest" description="Disordered" evidence="1">
    <location>
        <begin position="333"/>
        <end position="376"/>
    </location>
</feature>
<sequence>MNNNSFKMDGKNAQPSCSGSINNQSENILKFAHVVFTKDLYSKTVPLSDIKCDRNGKESFKPKERNDFIMNKKYYVKWYDCTREGDICTENHNHDYELYSAFINCLGVIGIFYHINGILMRKSILKNKVVTSLYQNRVPNRKYVPVSTESDNEIKKGDDSEKLLKEKMKKSKEDKQRVLKDRNKSMLQKIQCAYEPAPFIDITNGRDKNTKFNISSMASPVVCLEKINDNFLSQTSTCAFNSSQNKKMKKSKEDKQRVLKDRNKSMLQKIQCAYEPAPFIDITNGRDKNTKFNISSMASPVVCLEKINDNFLSQTSTCAFNSSQNKVINNLNESQATNQRNNESDSPVSRKSSFSLSSRASTNGENSLASPSVNRKRSIADLFKKGMVYSSDDTDDSDNEQHKKDDTPTHLPKKTKQNPTR</sequence>
<feature type="compositionally biased region" description="Basic residues" evidence="1">
    <location>
        <begin position="411"/>
        <end position="421"/>
    </location>
</feature>
<gene>
    <name evidence="3" type="ORF">TSAR_016637</name>
</gene>
<organism evidence="3 4">
    <name type="scientific">Trichomalopsis sarcophagae</name>
    <dbReference type="NCBI Taxonomy" id="543379"/>
    <lineage>
        <taxon>Eukaryota</taxon>
        <taxon>Metazoa</taxon>
        <taxon>Ecdysozoa</taxon>
        <taxon>Arthropoda</taxon>
        <taxon>Hexapoda</taxon>
        <taxon>Insecta</taxon>
        <taxon>Pterygota</taxon>
        <taxon>Neoptera</taxon>
        <taxon>Endopterygota</taxon>
        <taxon>Hymenoptera</taxon>
        <taxon>Apocrita</taxon>
        <taxon>Proctotrupomorpha</taxon>
        <taxon>Chalcidoidea</taxon>
        <taxon>Pteromalidae</taxon>
        <taxon>Pteromalinae</taxon>
        <taxon>Trichomalopsis</taxon>
    </lineage>
</organism>
<feature type="compositionally biased region" description="Polar residues" evidence="1">
    <location>
        <begin position="362"/>
        <end position="373"/>
    </location>
</feature>
<name>A0A232EFQ7_9HYME</name>
<dbReference type="Proteomes" id="UP000215335">
    <property type="component" value="Unassembled WGS sequence"/>
</dbReference>
<feature type="compositionally biased region" description="Polar residues" evidence="1">
    <location>
        <begin position="333"/>
        <end position="345"/>
    </location>
</feature>
<keyword evidence="2" id="KW-0472">Membrane</keyword>
<comment type="caution">
    <text evidence="3">The sequence shown here is derived from an EMBL/GenBank/DDBJ whole genome shotgun (WGS) entry which is preliminary data.</text>
</comment>
<evidence type="ECO:0000256" key="1">
    <source>
        <dbReference type="SAM" id="MobiDB-lite"/>
    </source>
</evidence>
<protein>
    <submittedName>
        <fullName evidence="3">Uncharacterized protein</fullName>
    </submittedName>
</protein>
<evidence type="ECO:0000313" key="3">
    <source>
        <dbReference type="EMBL" id="OXU17186.1"/>
    </source>
</evidence>
<dbReference type="EMBL" id="NNAY01004954">
    <property type="protein sequence ID" value="OXU17186.1"/>
    <property type="molecule type" value="Genomic_DNA"/>
</dbReference>
<accession>A0A232EFQ7</accession>
<feature type="compositionally biased region" description="Low complexity" evidence="1">
    <location>
        <begin position="346"/>
        <end position="361"/>
    </location>
</feature>
<reference evidence="3 4" key="1">
    <citation type="journal article" date="2017" name="Curr. Biol.">
        <title>The Evolution of Venom by Co-option of Single-Copy Genes.</title>
        <authorList>
            <person name="Martinson E.O."/>
            <person name="Mrinalini"/>
            <person name="Kelkar Y.D."/>
            <person name="Chang C.H."/>
            <person name="Werren J.H."/>
        </authorList>
    </citation>
    <scope>NUCLEOTIDE SEQUENCE [LARGE SCALE GENOMIC DNA]</scope>
    <source>
        <strain evidence="3 4">Alberta</strain>
        <tissue evidence="3">Whole body</tissue>
    </source>
</reference>